<protein>
    <submittedName>
        <fullName evidence="2">Uncharacterized protein</fullName>
    </submittedName>
</protein>
<dbReference type="EMBL" id="FJOG01000001">
    <property type="protein sequence ID" value="CZR50447.1"/>
    <property type="molecule type" value="Genomic_DNA"/>
</dbReference>
<sequence>MSFGWSVGDVIAGLKVVWDIWEAVKDGPLNARFEASQFFDEYVHIMSRLEKWESRKAAFAQDELLAKSQRQLREQCTLFLKNHIKLIQQINPSTITKRERRSTWLKNVAFSKEQVLALYQQVQWPYERQVVARLRIKLQFFLDVASFDVALDTNDTIHQMRTDNADLVSSNLKLVTSHLEMVSLIKDNLRRITNPLEPGRQPAEIDYPMLRQFDQALRVPQALPRPQPMLAIEAGQTQSALLWEQNRRTDELVESQYAVRPHTTSAAQNANGVDHNDIRDLIERRLDNLSMRVKRVETLETISENEADDDESIQSLLEHLRTMRGRISNAVGVLRRQSSPNGLSLVPGNPEDALKAELEAWGLLEERMEREILHPPRQARRQTAASSTPQNGPTRPMDIPRRQSTLSPRATYDGWPGSMSSSPDNLRGSLSSSPSQYRPLSHSRSGSHSSQSRPSSVRLDHAIPVTLYCSEYTLNGTIQTLRRNNDGEVERISILSNDGHFKTYHSIDYQAPTSVESTMKPFLDNRHVCPDDDHKWRVQFKGAHTLKITNITPTQGEKVLGTLQWPPIYRLSNDSDFKEFQRLLLNKEVKYICDVVRIDPTPASKHSQCHLGTIRILLDPLSRTRSILYFRHTPEHKGFVEWPVNIFKSPREPTKKSKLLTLNSLDDKTLSQSKNLSRRSTSGSVVTMASFETQAENALARSQVDKTGLKGLVIEFYDCLDCHAFWTEFTTREETTREETTREETTREETTREETTREETTFQWDLDLRGEMNAENGLGLDFGNPNPV</sequence>
<evidence type="ECO:0000256" key="1">
    <source>
        <dbReference type="SAM" id="MobiDB-lite"/>
    </source>
</evidence>
<proteinExistence type="predicted"/>
<feature type="region of interest" description="Disordered" evidence="1">
    <location>
        <begin position="732"/>
        <end position="759"/>
    </location>
</feature>
<organism evidence="2 3">
    <name type="scientific">Phialocephala subalpina</name>
    <dbReference type="NCBI Taxonomy" id="576137"/>
    <lineage>
        <taxon>Eukaryota</taxon>
        <taxon>Fungi</taxon>
        <taxon>Dikarya</taxon>
        <taxon>Ascomycota</taxon>
        <taxon>Pezizomycotina</taxon>
        <taxon>Leotiomycetes</taxon>
        <taxon>Helotiales</taxon>
        <taxon>Mollisiaceae</taxon>
        <taxon>Phialocephala</taxon>
        <taxon>Phialocephala fortinii species complex</taxon>
    </lineage>
</organism>
<keyword evidence="3" id="KW-1185">Reference proteome</keyword>
<feature type="compositionally biased region" description="Low complexity" evidence="1">
    <location>
        <begin position="442"/>
        <end position="456"/>
    </location>
</feature>
<gene>
    <name evidence="2" type="ORF">PAC_00319</name>
</gene>
<dbReference type="OrthoDB" id="5400409at2759"/>
<dbReference type="Proteomes" id="UP000184330">
    <property type="component" value="Unassembled WGS sequence"/>
</dbReference>
<dbReference type="AlphaFoldDB" id="A0A1L7WCD9"/>
<feature type="compositionally biased region" description="Polar residues" evidence="1">
    <location>
        <begin position="381"/>
        <end position="393"/>
    </location>
</feature>
<evidence type="ECO:0000313" key="3">
    <source>
        <dbReference type="Proteomes" id="UP000184330"/>
    </source>
</evidence>
<accession>A0A1L7WCD9</accession>
<reference evidence="2 3" key="1">
    <citation type="submission" date="2016-03" db="EMBL/GenBank/DDBJ databases">
        <authorList>
            <person name="Ploux O."/>
        </authorList>
    </citation>
    <scope>NUCLEOTIDE SEQUENCE [LARGE SCALE GENOMIC DNA]</scope>
    <source>
        <strain evidence="2 3">UAMH 11012</strain>
    </source>
</reference>
<name>A0A1L7WCD9_9HELO</name>
<feature type="region of interest" description="Disordered" evidence="1">
    <location>
        <begin position="373"/>
        <end position="457"/>
    </location>
</feature>
<evidence type="ECO:0000313" key="2">
    <source>
        <dbReference type="EMBL" id="CZR50447.1"/>
    </source>
</evidence>
<feature type="compositionally biased region" description="Polar residues" evidence="1">
    <location>
        <begin position="418"/>
        <end position="438"/>
    </location>
</feature>